<protein>
    <submittedName>
        <fullName evidence="2">Uncharacterized protein</fullName>
    </submittedName>
</protein>
<evidence type="ECO:0000256" key="1">
    <source>
        <dbReference type="SAM" id="MobiDB-lite"/>
    </source>
</evidence>
<dbReference type="Proteomes" id="UP000245956">
    <property type="component" value="Unassembled WGS sequence"/>
</dbReference>
<feature type="compositionally biased region" description="Acidic residues" evidence="1">
    <location>
        <begin position="167"/>
        <end position="181"/>
    </location>
</feature>
<organism evidence="2 3">
    <name type="scientific">Purpureocillium lilacinum</name>
    <name type="common">Paecilomyces lilacinus</name>
    <dbReference type="NCBI Taxonomy" id="33203"/>
    <lineage>
        <taxon>Eukaryota</taxon>
        <taxon>Fungi</taxon>
        <taxon>Dikarya</taxon>
        <taxon>Ascomycota</taxon>
        <taxon>Pezizomycotina</taxon>
        <taxon>Sordariomycetes</taxon>
        <taxon>Hypocreomycetidae</taxon>
        <taxon>Hypocreales</taxon>
        <taxon>Ophiocordycipitaceae</taxon>
        <taxon>Purpureocillium</taxon>
    </lineage>
</organism>
<comment type="caution">
    <text evidence="2">The sequence shown here is derived from an EMBL/GenBank/DDBJ whole genome shotgun (WGS) entry which is preliminary data.</text>
</comment>
<proteinExistence type="predicted"/>
<accession>A0A2U3DXL0</accession>
<reference evidence="2 3" key="1">
    <citation type="journal article" date="2016" name="Front. Microbiol.">
        <title>Genome and transcriptome sequences reveal the specific parasitism of the nematophagous Purpureocillium lilacinum 36-1.</title>
        <authorList>
            <person name="Xie J."/>
            <person name="Li S."/>
            <person name="Mo C."/>
            <person name="Xiao X."/>
            <person name="Peng D."/>
            <person name="Wang G."/>
            <person name="Xiao Y."/>
        </authorList>
    </citation>
    <scope>NUCLEOTIDE SEQUENCE [LARGE SCALE GENOMIC DNA]</scope>
    <source>
        <strain evidence="2 3">36-1</strain>
    </source>
</reference>
<evidence type="ECO:0000313" key="3">
    <source>
        <dbReference type="Proteomes" id="UP000245956"/>
    </source>
</evidence>
<dbReference type="AlphaFoldDB" id="A0A2U3DXL0"/>
<feature type="region of interest" description="Disordered" evidence="1">
    <location>
        <begin position="159"/>
        <end position="181"/>
    </location>
</feature>
<sequence length="411" mass="45176">MQHVCQPSKIHNRVTAVVNKRCDAFETRLNKRTAIRPPQAELPFLNASDVRRQVWIVSTARSARRSVQHTTRIDAGPEPGNRSGTPWFEQGLAAGLYQGGPALGSDFADLVGHFPGVDENGSVAGLMQGWDANLQPFSPTSLSSLPAPSATEVALMTRARPTTGRDEDSEDDDAYDNDDIDTTDALSSQLISLSQRATRTMRRLARPGRVPLTVSSPEVNEALEDTNTLIRIINDITAPDRDDSTLDPTTTDHGLAFSALACHQHLVALFRAICDAIHRCLEAKKEHQEQHHRSRQHSDIGPSSVAQFVMVLQLLMHLINRMDRTLFQGNPSMWQSARSSTDGNITPETPNLASQHELHSIQAEAASGGSSPQGGILVLVQYITGTIPSEHERLRQVIQKLQTEMEHSELH</sequence>
<name>A0A2U3DXL0_PURLI</name>
<gene>
    <name evidence="2" type="ORF">PCL_04483</name>
</gene>
<evidence type="ECO:0000313" key="2">
    <source>
        <dbReference type="EMBL" id="PWI66977.1"/>
    </source>
</evidence>
<dbReference type="EMBL" id="LCWV01000021">
    <property type="protein sequence ID" value="PWI66977.1"/>
    <property type="molecule type" value="Genomic_DNA"/>
</dbReference>